<dbReference type="OMA" id="THTIASM"/>
<organism evidence="1 2">
    <name type="scientific">Tieghemostelium lacteum</name>
    <name type="common">Slime mold</name>
    <name type="synonym">Dictyostelium lacteum</name>
    <dbReference type="NCBI Taxonomy" id="361077"/>
    <lineage>
        <taxon>Eukaryota</taxon>
        <taxon>Amoebozoa</taxon>
        <taxon>Evosea</taxon>
        <taxon>Eumycetozoa</taxon>
        <taxon>Dictyostelia</taxon>
        <taxon>Dictyosteliales</taxon>
        <taxon>Raperosteliaceae</taxon>
        <taxon>Tieghemostelium</taxon>
    </lineage>
</organism>
<evidence type="ECO:0000313" key="2">
    <source>
        <dbReference type="Proteomes" id="UP000076078"/>
    </source>
</evidence>
<accession>A0A151ZGU8</accession>
<keyword evidence="2" id="KW-1185">Reference proteome</keyword>
<protein>
    <submittedName>
        <fullName evidence="1">Uncharacterized protein</fullName>
    </submittedName>
</protein>
<dbReference type="InParanoid" id="A0A151ZGU8"/>
<reference evidence="1 2" key="1">
    <citation type="submission" date="2015-12" db="EMBL/GenBank/DDBJ databases">
        <title>Dictyostelia acquired genes for synthesis and detection of signals that induce cell-type specialization by lateral gene transfer from prokaryotes.</title>
        <authorList>
            <person name="Gloeckner G."/>
            <person name="Schaap P."/>
        </authorList>
    </citation>
    <scope>NUCLEOTIDE SEQUENCE [LARGE SCALE GENOMIC DNA]</scope>
    <source>
        <strain evidence="1 2">TK</strain>
    </source>
</reference>
<evidence type="ECO:0000313" key="1">
    <source>
        <dbReference type="EMBL" id="KYQ93201.1"/>
    </source>
</evidence>
<proteinExistence type="predicted"/>
<sequence>MFDKKRNKSLKSSSITTTDYKIQRKLISSQFKDESTNEKFNIKSNIRNKLNPILLALSILLKNRVSIEDCLESKEIKDVIDLFQKVLSSATDVDSLDNIRSIIVKSIFKRLDYYVDLKYQNTTTNIVDMDYKFQDWRFKCGDYRFELPEYLFLLFIWKLNLTTTAETLIYNCKYIKSNLLEFYSKLLDSIRIQVNLESVEICQLKSNLFYQLFQLVFRNTKNGINDLQLLIINNLVNYCGYIVDYNYQFRIIQRYLQYLKTILNPTSTSSNEDRIKYLEIFYNLLVSFNIEQVHILLLPQIRELSTLLLRSKFQSGTIGMLNFKLYNILNDNNNSSISISSKVPIDIVSIINSNEYDSLVSVIRDNRIDCNLGEISEKYNFTRISLPILYLMNRDHKTTIQHYFRYIIDNNSKFTLIILWIPYHLSKILIFSNSSQEFNNLLEYWYTQLFSTTKKEFNREELDSLFLNFVYIIHLQLKYKITILESIVKDWSEMVLDKFTIIQGYSIDNGLIRNLKILLNQLNVPINQFQEILQMVYNSSNSQFTVQSLMIKTLNQLTNQMVSDTVDNQSQMEMDNSENSEKVLNYIEFLSFVNGDVLLERMFKSLVKNKGQQTYFIDILFSRVFRYLLPLETMKYFITSLKEFFVIEYSTFSEQNQIEFKQFIESLCKRDSTIVVLLICDFVLPLLNLDQNIKKTVKLLNYQLVVIIQVIINNISNGRIEQSIVTQLLNGVVYKMKLGEIEFYQLQDYYSMLRDIIEIVKVVDPVTDGENGDIVMEEDKYYFKLLGSRFYCDLDWRLQYRIYYYIYNRFDIVDIDLLLQLESIAFPTSNITELFKIQNLFELCSISPIDHCQKVLEYIQFHFTELDKSTQIIMSNRLFKKLLVLSLSMQLPNQPSSHYKFLLTTFLPNLIKFNFIKVDNEDNGNCTHTIASMLYQILKTNLKNGNDNPVYFTKQISQMFQQMFIGTSNIETFSILINIKSIKTLIKYHLDDLVELFFILTLNLLTNLNVSVNNTVLSDPHLKKSKEILNQQIQQLNPQQHQELIQKLTSIVIKINT</sequence>
<dbReference type="Proteomes" id="UP000076078">
    <property type="component" value="Unassembled WGS sequence"/>
</dbReference>
<comment type="caution">
    <text evidence="1">The sequence shown here is derived from an EMBL/GenBank/DDBJ whole genome shotgun (WGS) entry which is preliminary data.</text>
</comment>
<gene>
    <name evidence="1" type="ORF">DLAC_05840</name>
</gene>
<dbReference type="EMBL" id="LODT01000028">
    <property type="protein sequence ID" value="KYQ93201.1"/>
    <property type="molecule type" value="Genomic_DNA"/>
</dbReference>
<name>A0A151ZGU8_TIELA</name>
<dbReference type="FunCoup" id="A0A151ZGU8">
    <property type="interactions" value="100"/>
</dbReference>
<dbReference type="AlphaFoldDB" id="A0A151ZGU8"/>